<dbReference type="GO" id="GO:0000287">
    <property type="term" value="F:magnesium ion binding"/>
    <property type="evidence" value="ECO:0007669"/>
    <property type="project" value="UniProtKB-UniRule"/>
</dbReference>
<dbReference type="AlphaFoldDB" id="I4BB01"/>
<keyword evidence="3 8" id="KW-0540">Nuclease</keyword>
<keyword evidence="11" id="KW-1185">Reference proteome</keyword>
<comment type="cofactor">
    <cofactor evidence="1 8">
        <name>Mg(2+)</name>
        <dbReference type="ChEBI" id="CHEBI:18420"/>
    </cofactor>
</comment>
<evidence type="ECO:0000256" key="2">
    <source>
        <dbReference type="ARBA" id="ARBA00022649"/>
    </source>
</evidence>
<accession>I4BB01</accession>
<dbReference type="STRING" id="869212.Turpa_3824"/>
<dbReference type="EC" id="3.1.-.-" evidence="8"/>
<dbReference type="InterPro" id="IPR022907">
    <property type="entry name" value="VapC_family"/>
</dbReference>
<evidence type="ECO:0000256" key="4">
    <source>
        <dbReference type="ARBA" id="ARBA00022723"/>
    </source>
</evidence>
<evidence type="ECO:0000256" key="3">
    <source>
        <dbReference type="ARBA" id="ARBA00022722"/>
    </source>
</evidence>
<dbReference type="OrthoDB" id="9811788at2"/>
<organism evidence="10 11">
    <name type="scientific">Turneriella parva (strain ATCC BAA-1111 / DSM 21527 / NCTC 11395 / H)</name>
    <name type="common">Leptospira parva</name>
    <dbReference type="NCBI Taxonomy" id="869212"/>
    <lineage>
        <taxon>Bacteria</taxon>
        <taxon>Pseudomonadati</taxon>
        <taxon>Spirochaetota</taxon>
        <taxon>Spirochaetia</taxon>
        <taxon>Leptospirales</taxon>
        <taxon>Leptospiraceae</taxon>
        <taxon>Turneriella</taxon>
    </lineage>
</organism>
<dbReference type="InterPro" id="IPR002716">
    <property type="entry name" value="PIN_dom"/>
</dbReference>
<dbReference type="InterPro" id="IPR029060">
    <property type="entry name" value="PIN-like_dom_sf"/>
</dbReference>
<dbReference type="GO" id="GO:0004540">
    <property type="term" value="F:RNA nuclease activity"/>
    <property type="evidence" value="ECO:0007669"/>
    <property type="project" value="InterPro"/>
</dbReference>
<keyword evidence="6 8" id="KW-0460">Magnesium</keyword>
<proteinExistence type="inferred from homology"/>
<protein>
    <recommendedName>
        <fullName evidence="8">Ribonuclease VapC</fullName>
        <shortName evidence="8">RNase VapC</shortName>
        <ecNumber evidence="8">3.1.-.-</ecNumber>
    </recommendedName>
    <alternativeName>
        <fullName evidence="8">Toxin VapC</fullName>
    </alternativeName>
</protein>
<dbReference type="Proteomes" id="UP000006048">
    <property type="component" value="Chromosome"/>
</dbReference>
<dbReference type="RefSeq" id="WP_014804935.1">
    <property type="nucleotide sequence ID" value="NC_018020.1"/>
</dbReference>
<evidence type="ECO:0000256" key="8">
    <source>
        <dbReference type="HAMAP-Rule" id="MF_00265"/>
    </source>
</evidence>
<evidence type="ECO:0000313" key="11">
    <source>
        <dbReference type="Proteomes" id="UP000006048"/>
    </source>
</evidence>
<gene>
    <name evidence="8" type="primary">vapC</name>
    <name evidence="10" type="ordered locus">Turpa_3824</name>
</gene>
<dbReference type="SUPFAM" id="SSF88723">
    <property type="entry name" value="PIN domain-like"/>
    <property type="match status" value="1"/>
</dbReference>
<sequence length="127" mass="14366">MILLETSALIEAWRKHGRGDAKARVESALRSGRAALCQPVVLELSAGLKKSEEFKLLQDYLEVLPLLPITDEVWQLAATRARLFRANGLTVSNFDTLIFATAEYHNCHIVTVDRHFARMRDMLKKGM</sequence>
<dbReference type="KEGG" id="tpx:Turpa_3824"/>
<reference evidence="10 11" key="1">
    <citation type="submission" date="2012-06" db="EMBL/GenBank/DDBJ databases">
        <title>The complete chromosome of genome of Turneriella parva DSM 21527.</title>
        <authorList>
            <consortium name="US DOE Joint Genome Institute (JGI-PGF)"/>
            <person name="Lucas S."/>
            <person name="Han J."/>
            <person name="Lapidus A."/>
            <person name="Bruce D."/>
            <person name="Goodwin L."/>
            <person name="Pitluck S."/>
            <person name="Peters L."/>
            <person name="Kyrpides N."/>
            <person name="Mavromatis K."/>
            <person name="Ivanova N."/>
            <person name="Mikhailova N."/>
            <person name="Chertkov O."/>
            <person name="Detter J.C."/>
            <person name="Tapia R."/>
            <person name="Han C."/>
            <person name="Land M."/>
            <person name="Hauser L."/>
            <person name="Markowitz V."/>
            <person name="Cheng J.-F."/>
            <person name="Hugenholtz P."/>
            <person name="Woyke T."/>
            <person name="Wu D."/>
            <person name="Gronow S."/>
            <person name="Wellnitz S."/>
            <person name="Brambilla E."/>
            <person name="Klenk H.-P."/>
            <person name="Eisen J.A."/>
        </authorList>
    </citation>
    <scope>NUCLEOTIDE SEQUENCE [LARGE SCALE GENOMIC DNA]</scope>
    <source>
        <strain evidence="11">ATCC BAA-1111 / DSM 21527 / NCTC 11395 / H</strain>
    </source>
</reference>
<dbReference type="PANTHER" id="PTHR33653">
    <property type="entry name" value="RIBONUCLEASE VAPC2"/>
    <property type="match status" value="1"/>
</dbReference>
<dbReference type="PANTHER" id="PTHR33653:SF1">
    <property type="entry name" value="RIBONUCLEASE VAPC2"/>
    <property type="match status" value="1"/>
</dbReference>
<evidence type="ECO:0000259" key="9">
    <source>
        <dbReference type="Pfam" id="PF01850"/>
    </source>
</evidence>
<evidence type="ECO:0000313" key="10">
    <source>
        <dbReference type="EMBL" id="AFM14458.1"/>
    </source>
</evidence>
<keyword evidence="2 8" id="KW-1277">Toxin-antitoxin system</keyword>
<dbReference type="GO" id="GO:0090729">
    <property type="term" value="F:toxin activity"/>
    <property type="evidence" value="ECO:0007669"/>
    <property type="project" value="UniProtKB-KW"/>
</dbReference>
<evidence type="ECO:0000256" key="5">
    <source>
        <dbReference type="ARBA" id="ARBA00022801"/>
    </source>
</evidence>
<dbReference type="InterPro" id="IPR050556">
    <property type="entry name" value="Type_II_TA_system_RNase"/>
</dbReference>
<dbReference type="HOGENOM" id="CLU_118482_1_1_12"/>
<evidence type="ECO:0000256" key="7">
    <source>
        <dbReference type="ARBA" id="ARBA00038093"/>
    </source>
</evidence>
<dbReference type="GO" id="GO:0016787">
    <property type="term" value="F:hydrolase activity"/>
    <property type="evidence" value="ECO:0007669"/>
    <property type="project" value="UniProtKB-KW"/>
</dbReference>
<dbReference type="EMBL" id="CP002959">
    <property type="protein sequence ID" value="AFM14458.1"/>
    <property type="molecule type" value="Genomic_DNA"/>
</dbReference>
<evidence type="ECO:0000256" key="6">
    <source>
        <dbReference type="ARBA" id="ARBA00022842"/>
    </source>
</evidence>
<keyword evidence="8" id="KW-0800">Toxin</keyword>
<name>I4BB01_TURPD</name>
<comment type="function">
    <text evidence="8">Toxic component of a toxin-antitoxin (TA) system. An RNase.</text>
</comment>
<evidence type="ECO:0000256" key="1">
    <source>
        <dbReference type="ARBA" id="ARBA00001946"/>
    </source>
</evidence>
<feature type="binding site" evidence="8">
    <location>
        <position position="95"/>
    </location>
    <ligand>
        <name>Mg(2+)</name>
        <dbReference type="ChEBI" id="CHEBI:18420"/>
    </ligand>
</feature>
<comment type="caution">
    <text evidence="8">Lacks conserved residue(s) required for the propagation of feature annotation.</text>
</comment>
<keyword evidence="5 8" id="KW-0378">Hydrolase</keyword>
<keyword evidence="4 8" id="KW-0479">Metal-binding</keyword>
<dbReference type="HAMAP" id="MF_00265">
    <property type="entry name" value="VapC_Nob1"/>
    <property type="match status" value="1"/>
</dbReference>
<dbReference type="Pfam" id="PF01850">
    <property type="entry name" value="PIN"/>
    <property type="match status" value="1"/>
</dbReference>
<dbReference type="Gene3D" id="3.40.50.1010">
    <property type="entry name" value="5'-nuclease"/>
    <property type="match status" value="1"/>
</dbReference>
<feature type="domain" description="PIN" evidence="9">
    <location>
        <begin position="2"/>
        <end position="120"/>
    </location>
</feature>
<comment type="similarity">
    <text evidence="7 8">Belongs to the PINc/VapC protein family.</text>
</comment>